<reference evidence="2" key="1">
    <citation type="submission" date="2023-10" db="EMBL/GenBank/DDBJ databases">
        <authorList>
            <person name="Hackl T."/>
        </authorList>
    </citation>
    <scope>NUCLEOTIDE SEQUENCE</scope>
</reference>
<sequence length="598" mass="65442">MDNDGSQFSYRQDNNELAVTSDNFFDQFVSFDSGDPSLMGGNPLENPPSPSILLDTIDSNLTNSSSNNQELHFKQFEVEGESAATSDYLTIPPYATIAEQSNSGPAVLTALAADPILNVGSVSGSELLRLEGISLQSLKGNLTALPSLPFDNAKFLNPHKHNQFRESVHATTQHVAHYPKPQRPGQTNITAMGAFQGDMRPYYKLESLDINDYNRDILDMEQAPIDSNDLLLSPLSTGKIPEEHQSRNMRFVSGHLDDPFSKDILAPPAVLNPAKNHNTDTPINTPIINRDLFYQHPIASLDMYTSPYQQQPKQQRSTSSAEWSMEGLFNSKDADDANLLYSSSPSAAYIPDSGNMPSPRWWETHHADTTHNGDAAHSDHNTHYTNGAHSNNASLKVSMYNQQQTELPHEYNTELSGQASRFSLATPRSSHHYHNRHSERRPLPRAPSSGARHRGSLTSPRKLHRSRAYLREESTSPTPHARPPGLGLGQGQQRSHSSSVRKRRPRTPTSKSGGFGSIGGGGGMGMGGGGSGIEFVNFTLSDKDMLMAGVAPSGSSTTRTRREKEAMEKGRKMSEAALKAVRAAGGDINRLVEEGFVM</sequence>
<accession>A0AAI8VC43</accession>
<evidence type="ECO:0000313" key="2">
    <source>
        <dbReference type="EMBL" id="CAJ2502153.1"/>
    </source>
</evidence>
<dbReference type="Proteomes" id="UP001295740">
    <property type="component" value="Unassembled WGS sequence"/>
</dbReference>
<gene>
    <name evidence="2" type="ORF">KHLLAP_LOCUS2621</name>
</gene>
<feature type="compositionally biased region" description="Basic residues" evidence="1">
    <location>
        <begin position="451"/>
        <end position="468"/>
    </location>
</feature>
<proteinExistence type="predicted"/>
<keyword evidence="3" id="KW-1185">Reference proteome</keyword>
<feature type="region of interest" description="Disordered" evidence="1">
    <location>
        <begin position="360"/>
        <end position="390"/>
    </location>
</feature>
<evidence type="ECO:0000256" key="1">
    <source>
        <dbReference type="SAM" id="MobiDB-lite"/>
    </source>
</evidence>
<name>A0AAI8VC43_9PEZI</name>
<protein>
    <submittedName>
        <fullName evidence="2">Uu.00g095470.m01.CDS01</fullName>
    </submittedName>
</protein>
<organism evidence="2 3">
    <name type="scientific">Anthostomella pinea</name>
    <dbReference type="NCBI Taxonomy" id="933095"/>
    <lineage>
        <taxon>Eukaryota</taxon>
        <taxon>Fungi</taxon>
        <taxon>Dikarya</taxon>
        <taxon>Ascomycota</taxon>
        <taxon>Pezizomycotina</taxon>
        <taxon>Sordariomycetes</taxon>
        <taxon>Xylariomycetidae</taxon>
        <taxon>Xylariales</taxon>
        <taxon>Xylariaceae</taxon>
        <taxon>Anthostomella</taxon>
    </lineage>
</organism>
<feature type="compositionally biased region" description="Basic residues" evidence="1">
    <location>
        <begin position="429"/>
        <end position="439"/>
    </location>
</feature>
<feature type="compositionally biased region" description="Basic and acidic residues" evidence="1">
    <location>
        <begin position="362"/>
        <end position="382"/>
    </location>
</feature>
<dbReference type="AlphaFoldDB" id="A0AAI8VC43"/>
<feature type="compositionally biased region" description="Basic and acidic residues" evidence="1">
    <location>
        <begin position="560"/>
        <end position="573"/>
    </location>
</feature>
<feature type="region of interest" description="Disordered" evidence="1">
    <location>
        <begin position="425"/>
        <end position="526"/>
    </location>
</feature>
<feature type="compositionally biased region" description="Gly residues" evidence="1">
    <location>
        <begin position="513"/>
        <end position="526"/>
    </location>
</feature>
<feature type="region of interest" description="Disordered" evidence="1">
    <location>
        <begin position="549"/>
        <end position="573"/>
    </location>
</feature>
<evidence type="ECO:0000313" key="3">
    <source>
        <dbReference type="Proteomes" id="UP001295740"/>
    </source>
</evidence>
<comment type="caution">
    <text evidence="2">The sequence shown here is derived from an EMBL/GenBank/DDBJ whole genome shotgun (WGS) entry which is preliminary data.</text>
</comment>
<dbReference type="EMBL" id="CAUWAG010000004">
    <property type="protein sequence ID" value="CAJ2502153.1"/>
    <property type="molecule type" value="Genomic_DNA"/>
</dbReference>